<evidence type="ECO:0000313" key="1">
    <source>
        <dbReference type="Proteomes" id="UP000504603"/>
    </source>
</evidence>
<dbReference type="KEGG" id="mcha:111025897"/>
<dbReference type="PANTHER" id="PTHR35021">
    <property type="match status" value="1"/>
</dbReference>
<protein>
    <submittedName>
        <fullName evidence="2">Uncharacterized protein LOC111025897</fullName>
    </submittedName>
</protein>
<dbReference type="PANTHER" id="PTHR35021:SF8">
    <property type="entry name" value="FIBER PROTEIN FB17"/>
    <property type="match status" value="1"/>
</dbReference>
<dbReference type="OrthoDB" id="1724674at2759"/>
<dbReference type="Proteomes" id="UP000504603">
    <property type="component" value="Unplaced"/>
</dbReference>
<dbReference type="Pfam" id="PF05278">
    <property type="entry name" value="PEARLI-4"/>
    <property type="match status" value="1"/>
</dbReference>
<proteinExistence type="predicted"/>
<dbReference type="RefSeq" id="XP_022159499.1">
    <property type="nucleotide sequence ID" value="XM_022303807.1"/>
</dbReference>
<reference evidence="2" key="1">
    <citation type="submission" date="2025-08" db="UniProtKB">
        <authorList>
            <consortium name="RefSeq"/>
        </authorList>
    </citation>
    <scope>IDENTIFICATION</scope>
    <source>
        <strain evidence="2">OHB3-1</strain>
    </source>
</reference>
<gene>
    <name evidence="2" type="primary">LOC111025897</name>
</gene>
<accession>A0A6J1E2J6</accession>
<dbReference type="AlphaFoldDB" id="A0A6J1E2J6"/>
<sequence>MEPGVSLQLILDSFSEAEETEYQNLVAAMATDAGGGDDDDDETNSEQKYLNHYSYLEKPLYDLLEKIDLGDDPDSPFQGIEMDSPTVLVAAGRYLVSEKLAETFTKIFDKHGDVAGNSNLSPKLKMVVWNLLCKVVDDMSKTELKNVRGEVLVSWMIGIRTIQLCGFEVGFAWDGWKKTAMAFFGLHGKEMAHELAAETDQKIDQRRRELEKLCGEREKLLSLMEECVKEGLAMEGKISGHGFI</sequence>
<organism evidence="1 2">
    <name type="scientific">Momordica charantia</name>
    <name type="common">Bitter gourd</name>
    <name type="synonym">Balsam pear</name>
    <dbReference type="NCBI Taxonomy" id="3673"/>
    <lineage>
        <taxon>Eukaryota</taxon>
        <taxon>Viridiplantae</taxon>
        <taxon>Streptophyta</taxon>
        <taxon>Embryophyta</taxon>
        <taxon>Tracheophyta</taxon>
        <taxon>Spermatophyta</taxon>
        <taxon>Magnoliopsida</taxon>
        <taxon>eudicotyledons</taxon>
        <taxon>Gunneridae</taxon>
        <taxon>Pentapetalae</taxon>
        <taxon>rosids</taxon>
        <taxon>fabids</taxon>
        <taxon>Cucurbitales</taxon>
        <taxon>Cucurbitaceae</taxon>
        <taxon>Momordiceae</taxon>
        <taxon>Momordica</taxon>
    </lineage>
</organism>
<keyword evidence="1" id="KW-1185">Reference proteome</keyword>
<dbReference type="GeneID" id="111025897"/>
<evidence type="ECO:0000313" key="2">
    <source>
        <dbReference type="RefSeq" id="XP_022159499.1"/>
    </source>
</evidence>
<name>A0A6J1E2J6_MOMCH</name>
<dbReference type="InterPro" id="IPR007942">
    <property type="entry name" value="PLipase-like"/>
</dbReference>